<dbReference type="EMBL" id="JAKIJS010000001">
    <property type="protein sequence ID" value="MCF6138814.1"/>
    <property type="molecule type" value="Genomic_DNA"/>
</dbReference>
<name>A0ABS9H1E2_9BACL</name>
<dbReference type="RefSeq" id="WP_236336934.1">
    <property type="nucleotide sequence ID" value="NZ_JAKIJS010000001.1"/>
</dbReference>
<evidence type="ECO:0000313" key="2">
    <source>
        <dbReference type="Proteomes" id="UP001649381"/>
    </source>
</evidence>
<sequence>MYDHNGRNYSTVTGSTFRMKGTIGAIGSKVAGGKKITVPTINDVEASYALVRWGKKEERIDLKLKNSRK</sequence>
<dbReference type="Proteomes" id="UP001649381">
    <property type="component" value="Unassembled WGS sequence"/>
</dbReference>
<accession>A0ABS9H1E2</accession>
<organism evidence="1 2">
    <name type="scientific">Pseudalkalibacillus berkeleyi</name>
    <dbReference type="NCBI Taxonomy" id="1069813"/>
    <lineage>
        <taxon>Bacteria</taxon>
        <taxon>Bacillati</taxon>
        <taxon>Bacillota</taxon>
        <taxon>Bacilli</taxon>
        <taxon>Bacillales</taxon>
        <taxon>Fictibacillaceae</taxon>
        <taxon>Pseudalkalibacillus</taxon>
    </lineage>
</organism>
<keyword evidence="2" id="KW-1185">Reference proteome</keyword>
<protein>
    <submittedName>
        <fullName evidence="1">Uncharacterized protein</fullName>
    </submittedName>
</protein>
<reference evidence="1 2" key="1">
    <citation type="submission" date="2022-01" db="EMBL/GenBank/DDBJ databases">
        <title>Alkalihalobacillus sp. EGI L200015, a novel bacterium isolated from a salt lake sediment.</title>
        <authorList>
            <person name="Gao L."/>
            <person name="Fang B.-Z."/>
            <person name="Li W.-J."/>
        </authorList>
    </citation>
    <scope>NUCLEOTIDE SEQUENCE [LARGE SCALE GENOMIC DNA]</scope>
    <source>
        <strain evidence="1 2">KCTC 12718</strain>
    </source>
</reference>
<proteinExistence type="predicted"/>
<evidence type="ECO:0000313" key="1">
    <source>
        <dbReference type="EMBL" id="MCF6138814.1"/>
    </source>
</evidence>
<comment type="caution">
    <text evidence="1">The sequence shown here is derived from an EMBL/GenBank/DDBJ whole genome shotgun (WGS) entry which is preliminary data.</text>
</comment>
<gene>
    <name evidence="1" type="ORF">L2716_13840</name>
</gene>